<dbReference type="InterPro" id="IPR005828">
    <property type="entry name" value="MFS_sugar_transport-like"/>
</dbReference>
<feature type="transmembrane region" description="Helical" evidence="9">
    <location>
        <begin position="60"/>
        <end position="82"/>
    </location>
</feature>
<dbReference type="FunFam" id="1.20.1250.20:FF:000001">
    <property type="entry name" value="Dicarboxylate MFS transporter"/>
    <property type="match status" value="1"/>
</dbReference>
<name>A0A5P2H4A7_9BURK</name>
<evidence type="ECO:0000256" key="6">
    <source>
        <dbReference type="ARBA" id="ARBA00022847"/>
    </source>
</evidence>
<accession>A0A5P2H4A7</accession>
<dbReference type="PROSITE" id="PS50850">
    <property type="entry name" value="MFS"/>
    <property type="match status" value="1"/>
</dbReference>
<feature type="transmembrane region" description="Helical" evidence="9">
    <location>
        <begin position="374"/>
        <end position="394"/>
    </location>
</feature>
<dbReference type="SUPFAM" id="SSF103473">
    <property type="entry name" value="MFS general substrate transporter"/>
    <property type="match status" value="1"/>
</dbReference>
<dbReference type="PANTHER" id="PTHR43528:SF1">
    <property type="entry name" value="ALPHA-KETOGLUTARATE PERMEASE"/>
    <property type="match status" value="1"/>
</dbReference>
<organism evidence="11 12">
    <name type="scientific">Cupriavidus pauculus</name>
    <dbReference type="NCBI Taxonomy" id="82633"/>
    <lineage>
        <taxon>Bacteria</taxon>
        <taxon>Pseudomonadati</taxon>
        <taxon>Pseudomonadota</taxon>
        <taxon>Betaproteobacteria</taxon>
        <taxon>Burkholderiales</taxon>
        <taxon>Burkholderiaceae</taxon>
        <taxon>Cupriavidus</taxon>
    </lineage>
</organism>
<keyword evidence="3" id="KW-0813">Transport</keyword>
<dbReference type="Pfam" id="PF07690">
    <property type="entry name" value="MFS_1"/>
    <property type="match status" value="1"/>
</dbReference>
<comment type="subcellular location">
    <subcellularLocation>
        <location evidence="1">Cell membrane</location>
        <topology evidence="1">Multi-pass membrane protein</topology>
    </subcellularLocation>
</comment>
<evidence type="ECO:0000256" key="5">
    <source>
        <dbReference type="ARBA" id="ARBA00022692"/>
    </source>
</evidence>
<dbReference type="PANTHER" id="PTHR43528">
    <property type="entry name" value="ALPHA-KETOGLUTARATE PERMEASE"/>
    <property type="match status" value="1"/>
</dbReference>
<evidence type="ECO:0000256" key="8">
    <source>
        <dbReference type="ARBA" id="ARBA00023136"/>
    </source>
</evidence>
<feature type="transmembrane region" description="Helical" evidence="9">
    <location>
        <begin position="94"/>
        <end position="116"/>
    </location>
</feature>
<evidence type="ECO:0000256" key="7">
    <source>
        <dbReference type="ARBA" id="ARBA00022989"/>
    </source>
</evidence>
<dbReference type="RefSeq" id="WP_150372172.1">
    <property type="nucleotide sequence ID" value="NZ_CP044065.1"/>
</dbReference>
<keyword evidence="7 9" id="KW-1133">Transmembrane helix</keyword>
<dbReference type="AlphaFoldDB" id="A0A5P2H4A7"/>
<comment type="similarity">
    <text evidence="2">Belongs to the major facilitator superfamily. Metabolite:H+ Symporter (MHS) family (TC 2.A.1.6) family.</text>
</comment>
<dbReference type="GO" id="GO:0005886">
    <property type="term" value="C:plasma membrane"/>
    <property type="evidence" value="ECO:0007669"/>
    <property type="project" value="UniProtKB-SubCell"/>
</dbReference>
<dbReference type="PROSITE" id="PS00217">
    <property type="entry name" value="SUGAR_TRANSPORT_2"/>
    <property type="match status" value="1"/>
</dbReference>
<feature type="transmembrane region" description="Helical" evidence="9">
    <location>
        <begin position="194"/>
        <end position="213"/>
    </location>
</feature>
<feature type="transmembrane region" description="Helical" evidence="9">
    <location>
        <begin position="406"/>
        <end position="426"/>
    </location>
</feature>
<evidence type="ECO:0000256" key="2">
    <source>
        <dbReference type="ARBA" id="ARBA00008240"/>
    </source>
</evidence>
<dbReference type="InterPro" id="IPR005829">
    <property type="entry name" value="Sugar_transporter_CS"/>
</dbReference>
<dbReference type="PROSITE" id="PS00216">
    <property type="entry name" value="SUGAR_TRANSPORT_1"/>
    <property type="match status" value="1"/>
</dbReference>
<evidence type="ECO:0000256" key="9">
    <source>
        <dbReference type="SAM" id="Phobius"/>
    </source>
</evidence>
<keyword evidence="6" id="KW-0769">Symport</keyword>
<dbReference type="InterPro" id="IPR036259">
    <property type="entry name" value="MFS_trans_sf"/>
</dbReference>
<evidence type="ECO:0000313" key="11">
    <source>
        <dbReference type="EMBL" id="QET02130.1"/>
    </source>
</evidence>
<dbReference type="InterPro" id="IPR020846">
    <property type="entry name" value="MFS_dom"/>
</dbReference>
<evidence type="ECO:0000256" key="4">
    <source>
        <dbReference type="ARBA" id="ARBA00022475"/>
    </source>
</evidence>
<feature type="transmembrane region" description="Helical" evidence="9">
    <location>
        <begin position="122"/>
        <end position="148"/>
    </location>
</feature>
<feature type="domain" description="Major facilitator superfamily (MFS) profile" evidence="10">
    <location>
        <begin position="23"/>
        <end position="431"/>
    </location>
</feature>
<gene>
    <name evidence="11" type="ORF">FOB72_08805</name>
</gene>
<dbReference type="OrthoDB" id="3690818at2"/>
<feature type="transmembrane region" description="Helical" evidence="9">
    <location>
        <begin position="314"/>
        <end position="333"/>
    </location>
</feature>
<keyword evidence="8 9" id="KW-0472">Membrane</keyword>
<dbReference type="EMBL" id="CP044065">
    <property type="protein sequence ID" value="QET02130.1"/>
    <property type="molecule type" value="Genomic_DNA"/>
</dbReference>
<keyword evidence="4" id="KW-1003">Cell membrane</keyword>
<feature type="transmembrane region" description="Helical" evidence="9">
    <location>
        <begin position="339"/>
        <end position="362"/>
    </location>
</feature>
<evidence type="ECO:0000313" key="12">
    <source>
        <dbReference type="Proteomes" id="UP000322822"/>
    </source>
</evidence>
<dbReference type="Pfam" id="PF00083">
    <property type="entry name" value="Sugar_tr"/>
    <property type="match status" value="1"/>
</dbReference>
<dbReference type="InterPro" id="IPR011701">
    <property type="entry name" value="MFS"/>
</dbReference>
<proteinExistence type="inferred from homology"/>
<keyword evidence="5 9" id="KW-0812">Transmembrane</keyword>
<protein>
    <submittedName>
        <fullName evidence="11">MHS family MFS transporter</fullName>
    </submittedName>
</protein>
<feature type="transmembrane region" description="Helical" evidence="9">
    <location>
        <begin position="248"/>
        <end position="271"/>
    </location>
</feature>
<reference evidence="11 12" key="1">
    <citation type="submission" date="2019-09" db="EMBL/GenBank/DDBJ databases">
        <title>FDA dAtabase for Regulatory Grade micrObial Sequences (FDA-ARGOS): Supporting development and validation of Infectious Disease Dx tests.</title>
        <authorList>
            <person name="Sciortino C."/>
            <person name="Tallon L."/>
            <person name="Sadzewicz L."/>
            <person name="Vavikolanu K."/>
            <person name="Mehta A."/>
            <person name="Aluvathingal J."/>
            <person name="Nadendla S."/>
            <person name="Nandy P."/>
            <person name="Geyer C."/>
            <person name="Yan Y."/>
            <person name="Sichtig H."/>
        </authorList>
    </citation>
    <scope>NUCLEOTIDE SEQUENCE [LARGE SCALE GENOMIC DNA]</scope>
    <source>
        <strain evidence="11 12">FDAARGOS_664</strain>
    </source>
</reference>
<evidence type="ECO:0000256" key="3">
    <source>
        <dbReference type="ARBA" id="ARBA00022448"/>
    </source>
</evidence>
<feature type="transmembrane region" description="Helical" evidence="9">
    <location>
        <begin position="160"/>
        <end position="182"/>
    </location>
</feature>
<dbReference type="Gene3D" id="1.20.1250.20">
    <property type="entry name" value="MFS general substrate transporter like domains"/>
    <property type="match status" value="2"/>
</dbReference>
<dbReference type="GO" id="GO:0015293">
    <property type="term" value="F:symporter activity"/>
    <property type="evidence" value="ECO:0007669"/>
    <property type="project" value="UniProtKB-KW"/>
</dbReference>
<evidence type="ECO:0000256" key="1">
    <source>
        <dbReference type="ARBA" id="ARBA00004651"/>
    </source>
</evidence>
<evidence type="ECO:0000259" key="10">
    <source>
        <dbReference type="PROSITE" id="PS50850"/>
    </source>
</evidence>
<feature type="transmembrane region" description="Helical" evidence="9">
    <location>
        <begin position="283"/>
        <end position="302"/>
    </location>
</feature>
<dbReference type="Proteomes" id="UP000322822">
    <property type="component" value="Chromosome 1"/>
</dbReference>
<dbReference type="InterPro" id="IPR051084">
    <property type="entry name" value="H+-coupled_symporters"/>
</dbReference>
<sequence length="436" mass="46146">MNTLSNVATVPETVRTPASIRKVVWAGAIGTLIEYYDYTVYAFLATTLATLFFPDMGELALLYTFAVFGVAFVVRPLGGIVLGALADRYGRKPALLVSVVMMVAATALIGLLPGYASAGLVAPVLLCLLRCVQGFAAGGEMGGAVAYVAEVAPAPRRAALTSATQIGCLAGTMGGAIAVALLNAALTPEDLHAWGWRIPFLVSAPMGVIALFIRHRMEETPDFMRMENQSKLEKVPTLALLRDYPKGVLAIACIGCCAMAGYYIPFTYFVTYFQKQQIMSAQMAGWSATLSMIVAAIAIYPFGVLSDRIGRRPMLIGANLCFIAFSYPLFMAMQTSLSWAIFAQIALGLFEAAYLSTNYTLYCELLPTKVRTSGINLGISVAAIVAGGSAPYLATWLIATTGSTTSPAWILIGAALISCAVVLGIGETAGKALRTE</sequence>